<feature type="transmembrane region" description="Helical" evidence="1">
    <location>
        <begin position="46"/>
        <end position="67"/>
    </location>
</feature>
<evidence type="ECO:0000313" key="2">
    <source>
        <dbReference type="EMBL" id="MBL6082490.1"/>
    </source>
</evidence>
<keyword evidence="1" id="KW-0812">Transmembrane</keyword>
<name>A0ABS1UCS1_9PROT</name>
<reference evidence="2 3" key="1">
    <citation type="submission" date="2021-01" db="EMBL/GenBank/DDBJ databases">
        <title>Belnapia mucosa sp. nov. and Belnapia arida sp. nov., isolated from the Tabernas Desert (Almeria, Spain).</title>
        <authorList>
            <person name="Molina-Menor E."/>
            <person name="Vidal-Verdu A."/>
            <person name="Calonge A."/>
            <person name="Satari L."/>
            <person name="Pereto J."/>
            <person name="Porcar M."/>
        </authorList>
    </citation>
    <scope>NUCLEOTIDE SEQUENCE [LARGE SCALE GENOMIC DNA]</scope>
    <source>
        <strain evidence="2 3">T18</strain>
    </source>
</reference>
<keyword evidence="1" id="KW-1133">Transmembrane helix</keyword>
<accession>A0ABS1UCS1</accession>
<comment type="caution">
    <text evidence="2">The sequence shown here is derived from an EMBL/GenBank/DDBJ whole genome shotgun (WGS) entry which is preliminary data.</text>
</comment>
<keyword evidence="3" id="KW-1185">Reference proteome</keyword>
<gene>
    <name evidence="2" type="ORF">JMJ56_31480</name>
</gene>
<protein>
    <submittedName>
        <fullName evidence="2">Uncharacterized protein</fullName>
    </submittedName>
</protein>
<organism evidence="2 3">
    <name type="scientific">Belnapia arida</name>
    <dbReference type="NCBI Taxonomy" id="2804533"/>
    <lineage>
        <taxon>Bacteria</taxon>
        <taxon>Pseudomonadati</taxon>
        <taxon>Pseudomonadota</taxon>
        <taxon>Alphaproteobacteria</taxon>
        <taxon>Acetobacterales</taxon>
        <taxon>Roseomonadaceae</taxon>
        <taxon>Belnapia</taxon>
    </lineage>
</organism>
<evidence type="ECO:0000313" key="3">
    <source>
        <dbReference type="Proteomes" id="UP000660885"/>
    </source>
</evidence>
<dbReference type="Proteomes" id="UP000660885">
    <property type="component" value="Unassembled WGS sequence"/>
</dbReference>
<sequence>MAKNTIKNIGIDGLNMLGIDEDNNLYWDKKLVKIEKSVYLTYWQKFGAVLLVIAGCVQAVSSAYEAFFK</sequence>
<evidence type="ECO:0000256" key="1">
    <source>
        <dbReference type="SAM" id="Phobius"/>
    </source>
</evidence>
<keyword evidence="1" id="KW-0472">Membrane</keyword>
<dbReference type="RefSeq" id="WP_202835811.1">
    <property type="nucleotide sequence ID" value="NZ_JAETWB010000073.1"/>
</dbReference>
<dbReference type="EMBL" id="JAETWB010000073">
    <property type="protein sequence ID" value="MBL6082490.1"/>
    <property type="molecule type" value="Genomic_DNA"/>
</dbReference>
<proteinExistence type="predicted"/>